<reference evidence="2 3" key="1">
    <citation type="submission" date="2018-11" db="EMBL/GenBank/DDBJ databases">
        <title>Genome assembly of Steccherinum ochraceum LE-BIN_3174, the white-rot fungus of the Steccherinaceae family (The Residual Polyporoid clade, Polyporales, Basidiomycota).</title>
        <authorList>
            <person name="Fedorova T.V."/>
            <person name="Glazunova O.A."/>
            <person name="Landesman E.O."/>
            <person name="Moiseenko K.V."/>
            <person name="Psurtseva N.V."/>
            <person name="Savinova O.S."/>
            <person name="Shakhova N.V."/>
            <person name="Tyazhelova T.V."/>
            <person name="Vasina D.V."/>
        </authorList>
    </citation>
    <scope>NUCLEOTIDE SEQUENCE [LARGE SCALE GENOMIC DNA]</scope>
    <source>
        <strain evidence="2 3">LE-BIN_3174</strain>
    </source>
</reference>
<gene>
    <name evidence="2" type="ORF">EIP91_012345</name>
</gene>
<feature type="region of interest" description="Disordered" evidence="1">
    <location>
        <begin position="561"/>
        <end position="588"/>
    </location>
</feature>
<dbReference type="AlphaFoldDB" id="A0A4R0RX31"/>
<proteinExistence type="predicted"/>
<dbReference type="EMBL" id="RWJN01000096">
    <property type="protein sequence ID" value="TCD67484.1"/>
    <property type="molecule type" value="Genomic_DNA"/>
</dbReference>
<dbReference type="STRING" id="92696.A0A4R0RX31"/>
<accession>A0A4R0RX31</accession>
<protein>
    <submittedName>
        <fullName evidence="2">Uncharacterized protein</fullName>
    </submittedName>
</protein>
<name>A0A4R0RX31_9APHY</name>
<organism evidence="2 3">
    <name type="scientific">Steccherinum ochraceum</name>
    <dbReference type="NCBI Taxonomy" id="92696"/>
    <lineage>
        <taxon>Eukaryota</taxon>
        <taxon>Fungi</taxon>
        <taxon>Dikarya</taxon>
        <taxon>Basidiomycota</taxon>
        <taxon>Agaricomycotina</taxon>
        <taxon>Agaricomycetes</taxon>
        <taxon>Polyporales</taxon>
        <taxon>Steccherinaceae</taxon>
        <taxon>Steccherinum</taxon>
    </lineage>
</organism>
<dbReference type="Proteomes" id="UP000292702">
    <property type="component" value="Unassembled WGS sequence"/>
</dbReference>
<comment type="caution">
    <text evidence="2">The sequence shown here is derived from an EMBL/GenBank/DDBJ whole genome shotgun (WGS) entry which is preliminary data.</text>
</comment>
<keyword evidence="3" id="KW-1185">Reference proteome</keyword>
<evidence type="ECO:0000313" key="3">
    <source>
        <dbReference type="Proteomes" id="UP000292702"/>
    </source>
</evidence>
<sequence>MADPASLSLDEQVAYHENASANLKRRINCQRSAIYRLPPEVLSLIFLNYRKQLELHVDYGAGTIAPTYRWIWITHVCHHWREVALNTAQLWTEIYIESSQKADERIRASIERSNGAPLTIVYKNHTPGSLKLLRNLAPDIVHAASLTLHIPTSTMMEDVAISFPSHAPFLRHLEIEDTYSWGTGSSHSHPIFFKKCSAPILQDLTARYIQLDWSSGTLPRSLTRLHVNNSRTGTKVPVEEVVAGLAHLNNLECIDLCQVLQPTLPQNTSLQPSPIKVEVSHLRRLTVGASTSSCARLLAALEFPAAQMKLTLDVPSDVDVQPIAALARTLADRVEQLSPEMIALRIHTGVSGTLEICKGSRATNELQSGETNPQLDDARPYIRITQTATHSGLHTVTNTSQVLEHFIHFLTRMPLATVTIASLRTVLSTSTTAFQVLSVIPNTSTLVIHPKATSLQPVQLDDVAEVLSCTTDADSPIFYLPRLRHLVLHDVEFGDVESVGDAMNVAGMIEAVKARKEAESAIERITIRRCTNMDEEEVIRLHEFVGVVDWDRIVIEDPEMGDDIEVDDDPWGAYGDEDPYGDEDAYDEGYDEYDAGYEDWLQGMDTQEFHGFIAGIQQGGHF</sequence>
<dbReference type="Gene3D" id="1.20.1280.50">
    <property type="match status" value="1"/>
</dbReference>
<dbReference type="OrthoDB" id="2747316at2759"/>
<evidence type="ECO:0000256" key="1">
    <source>
        <dbReference type="SAM" id="MobiDB-lite"/>
    </source>
</evidence>
<evidence type="ECO:0000313" key="2">
    <source>
        <dbReference type="EMBL" id="TCD67484.1"/>
    </source>
</evidence>